<dbReference type="PANTHER" id="PTHR15241:SF390">
    <property type="entry name" value="POLYADENYLATE-BINDING PROTEIN"/>
    <property type="match status" value="1"/>
</dbReference>
<dbReference type="CDD" id="cd21622">
    <property type="entry name" value="RRM3_Crp79_Mug28"/>
    <property type="match status" value="1"/>
</dbReference>
<dbReference type="OMA" id="RTTHFAF"/>
<dbReference type="Gene3D" id="3.30.70.330">
    <property type="match status" value="3"/>
</dbReference>
<feature type="compositionally biased region" description="Basic residues" evidence="2">
    <location>
        <begin position="850"/>
        <end position="861"/>
    </location>
</feature>
<feature type="domain" description="RRM" evidence="3">
    <location>
        <begin position="543"/>
        <end position="623"/>
    </location>
</feature>
<evidence type="ECO:0000313" key="4">
    <source>
        <dbReference type="EMBL" id="CCX09203.1"/>
    </source>
</evidence>
<dbReference type="InterPro" id="IPR000504">
    <property type="entry name" value="RRM_dom"/>
</dbReference>
<feature type="compositionally biased region" description="Polar residues" evidence="2">
    <location>
        <begin position="879"/>
        <end position="889"/>
    </location>
</feature>
<protein>
    <submittedName>
        <fullName evidence="4">Similar to Meiotically up-regulated gene 28 protein acc. no. Q9UT83</fullName>
    </submittedName>
</protein>
<proteinExistence type="predicted"/>
<dbReference type="eggNOG" id="KOG0118">
    <property type="taxonomic scope" value="Eukaryota"/>
</dbReference>
<feature type="compositionally biased region" description="Low complexity" evidence="2">
    <location>
        <begin position="323"/>
        <end position="332"/>
    </location>
</feature>
<feature type="compositionally biased region" description="Polar residues" evidence="2">
    <location>
        <begin position="792"/>
        <end position="815"/>
    </location>
</feature>
<feature type="domain" description="RRM" evidence="3">
    <location>
        <begin position="62"/>
        <end position="139"/>
    </location>
</feature>
<evidence type="ECO:0000313" key="5">
    <source>
        <dbReference type="Proteomes" id="UP000018144"/>
    </source>
</evidence>
<gene>
    <name evidence="4" type="ORF">PCON_08796</name>
</gene>
<dbReference type="CDD" id="cd21621">
    <property type="entry name" value="RRM2_Crp79_Mug28"/>
    <property type="match status" value="1"/>
</dbReference>
<dbReference type="OrthoDB" id="439808at2759"/>
<evidence type="ECO:0000256" key="1">
    <source>
        <dbReference type="PROSITE-ProRule" id="PRU00176"/>
    </source>
</evidence>
<dbReference type="Proteomes" id="UP000018144">
    <property type="component" value="Unassembled WGS sequence"/>
</dbReference>
<dbReference type="AlphaFoldDB" id="U4L7P5"/>
<feature type="compositionally biased region" description="Pro residues" evidence="2">
    <location>
        <begin position="400"/>
        <end position="414"/>
    </location>
</feature>
<dbReference type="PROSITE" id="PS50102">
    <property type="entry name" value="RRM"/>
    <property type="match status" value="3"/>
</dbReference>
<reference evidence="4 5" key="1">
    <citation type="journal article" date="2013" name="PLoS Genet.">
        <title>The genome and development-dependent transcriptomes of Pyronema confluens: a window into fungal evolution.</title>
        <authorList>
            <person name="Traeger S."/>
            <person name="Altegoer F."/>
            <person name="Freitag M."/>
            <person name="Gabaldon T."/>
            <person name="Kempken F."/>
            <person name="Kumar A."/>
            <person name="Marcet-Houben M."/>
            <person name="Poggeler S."/>
            <person name="Stajich J.E."/>
            <person name="Nowrousian M."/>
        </authorList>
    </citation>
    <scope>NUCLEOTIDE SEQUENCE [LARGE SCALE GENOMIC DNA]</scope>
    <source>
        <strain evidence="5">CBS 100304</strain>
        <tissue evidence="4">Vegetative mycelium</tissue>
    </source>
</reference>
<feature type="compositionally biased region" description="Basic and acidic residues" evidence="2">
    <location>
        <begin position="697"/>
        <end position="721"/>
    </location>
</feature>
<name>U4L7P5_PYROM</name>
<feature type="compositionally biased region" description="Polar residues" evidence="2">
    <location>
        <begin position="203"/>
        <end position="212"/>
    </location>
</feature>
<feature type="region of interest" description="Disordered" evidence="2">
    <location>
        <begin position="136"/>
        <end position="216"/>
    </location>
</feature>
<dbReference type="GO" id="GO:0003723">
    <property type="term" value="F:RNA binding"/>
    <property type="evidence" value="ECO:0007669"/>
    <property type="project" value="UniProtKB-UniRule"/>
</dbReference>
<dbReference type="CDD" id="cd00590">
    <property type="entry name" value="RRM_SF"/>
    <property type="match status" value="1"/>
</dbReference>
<dbReference type="PANTHER" id="PTHR15241">
    <property type="entry name" value="TRANSFORMER-2-RELATED"/>
    <property type="match status" value="1"/>
</dbReference>
<feature type="compositionally biased region" description="Pro residues" evidence="2">
    <location>
        <begin position="311"/>
        <end position="322"/>
    </location>
</feature>
<feature type="region of interest" description="Disordered" evidence="2">
    <location>
        <begin position="697"/>
        <end position="889"/>
    </location>
</feature>
<feature type="region of interest" description="Disordered" evidence="2">
    <location>
        <begin position="306"/>
        <end position="332"/>
    </location>
</feature>
<dbReference type="STRING" id="1076935.U4L7P5"/>
<accession>U4L7P5</accession>
<dbReference type="SUPFAM" id="SSF54928">
    <property type="entry name" value="RNA-binding domain, RBD"/>
    <property type="match status" value="3"/>
</dbReference>
<dbReference type="SMART" id="SM00360">
    <property type="entry name" value="RRM"/>
    <property type="match status" value="3"/>
</dbReference>
<evidence type="ECO:0000259" key="3">
    <source>
        <dbReference type="PROSITE" id="PS50102"/>
    </source>
</evidence>
<dbReference type="EMBL" id="HF935444">
    <property type="protein sequence ID" value="CCX09203.1"/>
    <property type="molecule type" value="Genomic_DNA"/>
</dbReference>
<evidence type="ECO:0000256" key="2">
    <source>
        <dbReference type="SAM" id="MobiDB-lite"/>
    </source>
</evidence>
<dbReference type="InterPro" id="IPR012677">
    <property type="entry name" value="Nucleotide-bd_a/b_plait_sf"/>
</dbReference>
<sequence>MAPVMMDPVHAAIDIGNMPHSPSSYHGPSHGFTNSEFNNSYRNDGRLFNSKARSDSDADRASMIWVNGLHPQMPEQALIEALRQFGTVISVVRKSDSKNPTGTYYAFVKFASPQEAQFAVSMGEIDVRGCRVQVSFHDESRPPANNKDSIIKPRNSGRSQRHNSNSSTDFRPYDRSSSQGHSSGGSGPIGYDGNADAAHGNVHQGSGRNQGIPSGPPVLMSKALTVANLPQDMCPKTFYNLFSEVGPVEGCYIWPHVDHMGRRYAHIVMNSFFVAQKAVEYFHGRPINGYPLDVTYFKGPVPGTEAEPMPAVSPPPGLPAAPPQQSRMSYSSSSQNTHQFYHSQQQQPIPVGWPQQGMGNISPPFNGMPSQYSMPPQQMMPMYSNQTHGFQAPMIPRYTSPPPAQMPLPTPSPPKGMRQWSMSQERKQYHSRQSRRYSISSSGMMGMSPIDVSVFSRPESESRFRSVPNSGPSSVIMESSLPRIQESRHENERNISRYDNSALERNTFNDSAIEVSPISSSATPVAFDIFPTIPEASKPVDPCNLFVKNLDDTIVGTSEDLQKLFEAFGAVASAHLATFNESKISKGFGFVAFKDPMDAAKAKEKMNNSLVGRKRVFVSYAERKEDRAKRLKSLFSGPGADIEEEEEKVRVNDVPAKLESVTHSNQGAVDISVVEFRKVPDTHIEIIPKVEKVDTKDNAKNKEANAETKSVAEKTEVRSDADDSSSNMTKIVEIETVKASDGPITTNSKAPEDDGGNVPSNGPLPKSNVSPKSQNGGKNGSGARKNHKKSPSQKNSGGQTQSATLTAKANNSVGRTSKIPINKAAPHPSTGVRVASDSSTNQAPSTPPTVKKRTYKNRSRNNKNGNDGVHESDVAKPVVNQTSIPVSAH</sequence>
<dbReference type="Pfam" id="PF00076">
    <property type="entry name" value="RRM_1"/>
    <property type="match status" value="3"/>
</dbReference>
<feature type="compositionally biased region" description="Polar residues" evidence="2">
    <location>
        <begin position="767"/>
        <end position="776"/>
    </location>
</feature>
<feature type="compositionally biased region" description="Polar residues" evidence="2">
    <location>
        <begin position="156"/>
        <end position="169"/>
    </location>
</feature>
<dbReference type="InterPro" id="IPR035979">
    <property type="entry name" value="RBD_domain_sf"/>
</dbReference>
<keyword evidence="5" id="KW-1185">Reference proteome</keyword>
<organism evidence="4 5">
    <name type="scientific">Pyronema omphalodes (strain CBS 100304)</name>
    <name type="common">Pyronema confluens</name>
    <dbReference type="NCBI Taxonomy" id="1076935"/>
    <lineage>
        <taxon>Eukaryota</taxon>
        <taxon>Fungi</taxon>
        <taxon>Dikarya</taxon>
        <taxon>Ascomycota</taxon>
        <taxon>Pezizomycotina</taxon>
        <taxon>Pezizomycetes</taxon>
        <taxon>Pezizales</taxon>
        <taxon>Pyronemataceae</taxon>
        <taxon>Pyronema</taxon>
    </lineage>
</organism>
<feature type="domain" description="RRM" evidence="3">
    <location>
        <begin position="222"/>
        <end position="299"/>
    </location>
</feature>
<feature type="region of interest" description="Disordered" evidence="2">
    <location>
        <begin position="400"/>
        <end position="443"/>
    </location>
</feature>
<keyword evidence="1" id="KW-0694">RNA-binding</keyword>